<dbReference type="OrthoDB" id="333024at2759"/>
<dbReference type="InterPro" id="IPR036188">
    <property type="entry name" value="FAD/NAD-bd_sf"/>
</dbReference>
<sequence length="539" mass="59986">MYSVAPRSTNAFNKLCRFKEFAKIRKFSIPSTKKDYNSETGSGVFNVAVVGSGAAGFYTTSKLLDLRENINVDIFEIIPAPYGLVRYGVAPDHPEVKVCINKFETIGTDPRVRYFGNVGIGNDKDVSVNHLRSLYDVVVLSQGTSRGRVLNIPGEEGILIAGNKMQVGGIHSGRDFVNFYNGYPDSQNLFNEDFLSRGTTGKALLFGVGNVSLDVARILLSDVDSLSKTDITERALEMLSTSTIDHVDIFGRRGSLQSSFTTKELRELLKLPRVKFDFDYTEFDRELGTEYAKQLMSKSRQLKRKMDLIKQYQSSRVASSPAERLSDAIKDTKSKKEKSWSLKFFTSPTSVEFNSQKTSQIIKLVKNRLDTDSVSSKRLVKIQGSEFFEEFDVAFKSIGYESTPIDDVPFDSQKKIIPNVSGRVYDPSTDSILKGLYVSGWAKTGPTGVLANTMQDAYETAFAINADIQSVLDSQSSTPLNKPISEISEVLLEDGIFKKCIDFSQWLKIKDHELNSGNKAGKLAEKVTDINEMLEIAKS</sequence>
<keyword evidence="6 8" id="KW-0560">Oxidoreductase</keyword>
<feature type="binding site" evidence="9">
    <location>
        <position position="441"/>
    </location>
    <ligand>
        <name>FAD</name>
        <dbReference type="ChEBI" id="CHEBI:57692"/>
    </ligand>
</feature>
<feature type="binding site" evidence="10">
    <location>
        <begin position="252"/>
        <end position="253"/>
    </location>
    <ligand>
        <name>NADP(+)</name>
        <dbReference type="ChEBI" id="CHEBI:58349"/>
    </ligand>
</feature>
<keyword evidence="4 8" id="KW-0274">FAD</keyword>
<accession>A0A1R0H394</accession>
<dbReference type="AlphaFoldDB" id="A0A1R0H394"/>
<comment type="subcellular location">
    <subcellularLocation>
        <location evidence="8">Mitochondrion</location>
    </subcellularLocation>
</comment>
<evidence type="ECO:0000256" key="1">
    <source>
        <dbReference type="ARBA" id="ARBA00001974"/>
    </source>
</evidence>
<dbReference type="PIRSF" id="PIRSF000362">
    <property type="entry name" value="FNR"/>
    <property type="match status" value="1"/>
</dbReference>
<feature type="binding site" evidence="9">
    <location>
        <position position="84"/>
    </location>
    <ligand>
        <name>FAD</name>
        <dbReference type="ChEBI" id="CHEBI:57692"/>
    </ligand>
</feature>
<evidence type="ECO:0000256" key="10">
    <source>
        <dbReference type="PIRSR" id="PIRSR000362-2"/>
    </source>
</evidence>
<proteinExistence type="inferred from homology"/>
<dbReference type="GO" id="GO:0016491">
    <property type="term" value="F:oxidoreductase activity"/>
    <property type="evidence" value="ECO:0007669"/>
    <property type="project" value="UniProtKB-KW"/>
</dbReference>
<feature type="binding site" evidence="9">
    <location>
        <position position="76"/>
    </location>
    <ligand>
        <name>FAD</name>
        <dbReference type="ChEBI" id="CHEBI:57692"/>
    </ligand>
</feature>
<dbReference type="STRING" id="133383.A0A1R0H394"/>
<evidence type="ECO:0000256" key="8">
    <source>
        <dbReference type="PIRNR" id="PIRNR000362"/>
    </source>
</evidence>
<organism evidence="11 12">
    <name type="scientific">Smittium mucronatum</name>
    <dbReference type="NCBI Taxonomy" id="133383"/>
    <lineage>
        <taxon>Eukaryota</taxon>
        <taxon>Fungi</taxon>
        <taxon>Fungi incertae sedis</taxon>
        <taxon>Zoopagomycota</taxon>
        <taxon>Kickxellomycotina</taxon>
        <taxon>Harpellomycetes</taxon>
        <taxon>Harpellales</taxon>
        <taxon>Legeriomycetaceae</taxon>
        <taxon>Smittium</taxon>
    </lineage>
</organism>
<keyword evidence="12" id="KW-1185">Reference proteome</keyword>
<keyword evidence="3 8" id="KW-0285">Flavoprotein</keyword>
<evidence type="ECO:0000256" key="5">
    <source>
        <dbReference type="ARBA" id="ARBA00022857"/>
    </source>
</evidence>
<comment type="similarity">
    <text evidence="2 8">Belongs to the ferredoxin--NADP reductase type 1 family.</text>
</comment>
<dbReference type="EMBL" id="LSSL01000821">
    <property type="protein sequence ID" value="OLY83607.1"/>
    <property type="molecule type" value="Genomic_DNA"/>
</dbReference>
<evidence type="ECO:0000256" key="6">
    <source>
        <dbReference type="ARBA" id="ARBA00023002"/>
    </source>
</evidence>
<feature type="binding site" evidence="9">
    <location>
        <position position="120"/>
    </location>
    <ligand>
        <name>FAD</name>
        <dbReference type="ChEBI" id="CHEBI:57692"/>
    </ligand>
</feature>
<dbReference type="PRINTS" id="PR00419">
    <property type="entry name" value="ADXRDTASE"/>
</dbReference>
<feature type="binding site" evidence="10">
    <location>
        <position position="448"/>
    </location>
    <ligand>
        <name>NADP(+)</name>
        <dbReference type="ChEBI" id="CHEBI:58349"/>
    </ligand>
</feature>
<evidence type="ECO:0000313" key="12">
    <source>
        <dbReference type="Proteomes" id="UP000187455"/>
    </source>
</evidence>
<dbReference type="InterPro" id="IPR021163">
    <property type="entry name" value="Ferredox_Rdtase_adrenod"/>
</dbReference>
<reference evidence="11 12" key="1">
    <citation type="journal article" date="2016" name="Mol. Biol. Evol.">
        <title>Genome-Wide Survey of Gut Fungi (Harpellales) Reveals the First Horizontally Transferred Ubiquitin Gene from a Mosquito Host.</title>
        <authorList>
            <person name="Wang Y."/>
            <person name="White M.M."/>
            <person name="Kvist S."/>
            <person name="Moncalvo J.M."/>
        </authorList>
    </citation>
    <scope>NUCLEOTIDE SEQUENCE [LARGE SCALE GENOMIC DNA]</scope>
    <source>
        <strain evidence="11 12">ALG-7-W6</strain>
    </source>
</reference>
<dbReference type="PANTHER" id="PTHR48467">
    <property type="entry name" value="GLUTAMATE SYNTHASE 1 [NADH], CHLOROPLASTIC-LIKE"/>
    <property type="match status" value="1"/>
</dbReference>
<comment type="catalytic activity">
    <reaction evidence="7 8">
        <text>2 reduced [adrenodoxin] + NADP(+) + H(+) = 2 oxidized [adrenodoxin] + NADPH</text>
        <dbReference type="Rhea" id="RHEA:42312"/>
        <dbReference type="Rhea" id="RHEA-COMP:9998"/>
        <dbReference type="Rhea" id="RHEA-COMP:9999"/>
        <dbReference type="ChEBI" id="CHEBI:15378"/>
        <dbReference type="ChEBI" id="CHEBI:33737"/>
        <dbReference type="ChEBI" id="CHEBI:33738"/>
        <dbReference type="ChEBI" id="CHEBI:57783"/>
        <dbReference type="ChEBI" id="CHEBI:58349"/>
        <dbReference type="EC" id="1.18.1.6"/>
    </reaction>
</comment>
<evidence type="ECO:0000256" key="2">
    <source>
        <dbReference type="ARBA" id="ARBA00008312"/>
    </source>
</evidence>
<dbReference type="InterPro" id="IPR055275">
    <property type="entry name" value="Ferredox_Rdtase"/>
</dbReference>
<dbReference type="Gene3D" id="3.50.50.60">
    <property type="entry name" value="FAD/NAD(P)-binding domain"/>
    <property type="match status" value="1"/>
</dbReference>
<keyword evidence="5 8" id="KW-0521">NADP</keyword>
<evidence type="ECO:0000256" key="9">
    <source>
        <dbReference type="PIRSR" id="PIRSR000362-1"/>
    </source>
</evidence>
<protein>
    <recommendedName>
        <fullName evidence="8">NADPH:adrenodoxin oxidoreductase, mitochondrial</fullName>
        <ecNumber evidence="8">1.18.1.6</ecNumber>
    </recommendedName>
</protein>
<gene>
    <name evidence="11" type="ORF">AYI68_g2250</name>
</gene>
<comment type="cofactor">
    <cofactor evidence="1 8 9">
        <name>FAD</name>
        <dbReference type="ChEBI" id="CHEBI:57692"/>
    </cofactor>
</comment>
<keyword evidence="8" id="KW-0496">Mitochondrion</keyword>
<comment type="caution">
    <text evidence="11">The sequence shown here is derived from an EMBL/GenBank/DDBJ whole genome shotgun (WGS) entry which is preliminary data.</text>
</comment>
<dbReference type="Gene3D" id="3.40.50.720">
    <property type="entry name" value="NAD(P)-binding Rossmann-like Domain"/>
    <property type="match status" value="1"/>
</dbReference>
<evidence type="ECO:0000256" key="7">
    <source>
        <dbReference type="ARBA" id="ARBA00048933"/>
    </source>
</evidence>
<feature type="binding site" evidence="9">
    <location>
        <position position="55"/>
    </location>
    <ligand>
        <name>FAD</name>
        <dbReference type="ChEBI" id="CHEBI:57692"/>
    </ligand>
</feature>
<dbReference type="EC" id="1.18.1.6" evidence="8"/>
<evidence type="ECO:0000256" key="3">
    <source>
        <dbReference type="ARBA" id="ARBA00022630"/>
    </source>
</evidence>
<dbReference type="GO" id="GO:0005739">
    <property type="term" value="C:mitochondrion"/>
    <property type="evidence" value="ECO:0007669"/>
    <property type="project" value="UniProtKB-SubCell"/>
</dbReference>
<feature type="binding site" evidence="10">
    <location>
        <position position="264"/>
    </location>
    <ligand>
        <name>NADP(+)</name>
        <dbReference type="ChEBI" id="CHEBI:58349"/>
    </ligand>
</feature>
<dbReference type="PANTHER" id="PTHR48467:SF1">
    <property type="entry name" value="GLUTAMATE SYNTHASE 1 [NADH], CHLOROPLASTIC-LIKE"/>
    <property type="match status" value="1"/>
</dbReference>
<dbReference type="Proteomes" id="UP000187455">
    <property type="component" value="Unassembled WGS sequence"/>
</dbReference>
<dbReference type="SUPFAM" id="SSF51971">
    <property type="entry name" value="Nucleotide-binding domain"/>
    <property type="match status" value="1"/>
</dbReference>
<evidence type="ECO:0000313" key="11">
    <source>
        <dbReference type="EMBL" id="OLY83607.1"/>
    </source>
</evidence>
<name>A0A1R0H394_9FUNG</name>
<evidence type="ECO:0000256" key="4">
    <source>
        <dbReference type="ARBA" id="ARBA00022827"/>
    </source>
</evidence>